<accession>A0A0D3DMT2</accession>
<reference evidence="4" key="2">
    <citation type="submission" date="2015-03" db="UniProtKB">
        <authorList>
            <consortium name="EnsemblPlants"/>
        </authorList>
    </citation>
    <scope>IDENTIFICATION</scope>
</reference>
<protein>
    <recommendedName>
        <fullName evidence="3">No apical meristem-associated C-terminal domain-containing protein</fullName>
    </recommendedName>
</protein>
<dbReference type="Pfam" id="PF14303">
    <property type="entry name" value="NAM-associated"/>
    <property type="match status" value="1"/>
</dbReference>
<dbReference type="HOGENOM" id="CLU_012390_9_0_1"/>
<name>A0A0D3DMT2_BRAOL</name>
<feature type="transmembrane region" description="Helical" evidence="2">
    <location>
        <begin position="608"/>
        <end position="628"/>
    </location>
</feature>
<dbReference type="AlphaFoldDB" id="A0A0D3DMT2"/>
<evidence type="ECO:0000313" key="5">
    <source>
        <dbReference type="Proteomes" id="UP000032141"/>
    </source>
</evidence>
<organism evidence="4 5">
    <name type="scientific">Brassica oleracea var. oleracea</name>
    <dbReference type="NCBI Taxonomy" id="109376"/>
    <lineage>
        <taxon>Eukaryota</taxon>
        <taxon>Viridiplantae</taxon>
        <taxon>Streptophyta</taxon>
        <taxon>Embryophyta</taxon>
        <taxon>Tracheophyta</taxon>
        <taxon>Spermatophyta</taxon>
        <taxon>Magnoliopsida</taxon>
        <taxon>eudicotyledons</taxon>
        <taxon>Gunneridae</taxon>
        <taxon>Pentapetalae</taxon>
        <taxon>rosids</taxon>
        <taxon>malvids</taxon>
        <taxon>Brassicales</taxon>
        <taxon>Brassicaceae</taxon>
        <taxon>Brassiceae</taxon>
        <taxon>Brassica</taxon>
    </lineage>
</organism>
<evidence type="ECO:0000259" key="3">
    <source>
        <dbReference type="Pfam" id="PF14303"/>
    </source>
</evidence>
<dbReference type="PANTHER" id="PTHR45023">
    <property type="match status" value="1"/>
</dbReference>
<dbReference type="Proteomes" id="UP000032141">
    <property type="component" value="Chromosome C8"/>
</dbReference>
<feature type="region of interest" description="Disordered" evidence="1">
    <location>
        <begin position="343"/>
        <end position="374"/>
    </location>
</feature>
<evidence type="ECO:0000313" key="4">
    <source>
        <dbReference type="EnsemblPlants" id="Bo8g050550.1"/>
    </source>
</evidence>
<dbReference type="EnsemblPlants" id="Bo8g050550.1">
    <property type="protein sequence ID" value="Bo8g050550.1"/>
    <property type="gene ID" value="Bo8g050550"/>
</dbReference>
<feature type="region of interest" description="Disordered" evidence="1">
    <location>
        <begin position="70"/>
        <end position="95"/>
    </location>
</feature>
<feature type="compositionally biased region" description="Polar residues" evidence="1">
    <location>
        <begin position="351"/>
        <end position="360"/>
    </location>
</feature>
<feature type="region of interest" description="Disordered" evidence="1">
    <location>
        <begin position="185"/>
        <end position="207"/>
    </location>
</feature>
<dbReference type="PANTHER" id="PTHR45023:SF4">
    <property type="entry name" value="GLYCINE-RICH PROTEIN-RELATED"/>
    <property type="match status" value="1"/>
</dbReference>
<reference evidence="4 5" key="1">
    <citation type="journal article" date="2014" name="Genome Biol.">
        <title>Transcriptome and methylome profiling reveals relics of genome dominance in the mesopolyploid Brassica oleracea.</title>
        <authorList>
            <person name="Parkin I.A."/>
            <person name="Koh C."/>
            <person name="Tang H."/>
            <person name="Robinson S.J."/>
            <person name="Kagale S."/>
            <person name="Clarke W.E."/>
            <person name="Town C.D."/>
            <person name="Nixon J."/>
            <person name="Krishnakumar V."/>
            <person name="Bidwell S.L."/>
            <person name="Denoeud F."/>
            <person name="Belcram H."/>
            <person name="Links M.G."/>
            <person name="Just J."/>
            <person name="Clarke C."/>
            <person name="Bender T."/>
            <person name="Huebert T."/>
            <person name="Mason A.S."/>
            <person name="Pires J.C."/>
            <person name="Barker G."/>
            <person name="Moore J."/>
            <person name="Walley P.G."/>
            <person name="Manoli S."/>
            <person name="Batley J."/>
            <person name="Edwards D."/>
            <person name="Nelson M.N."/>
            <person name="Wang X."/>
            <person name="Paterson A.H."/>
            <person name="King G."/>
            <person name="Bancroft I."/>
            <person name="Chalhoub B."/>
            <person name="Sharpe A.G."/>
        </authorList>
    </citation>
    <scope>NUCLEOTIDE SEQUENCE</scope>
    <source>
        <strain evidence="4 5">cv. TO1000</strain>
    </source>
</reference>
<dbReference type="InterPro" id="IPR029466">
    <property type="entry name" value="NAM-associated_C"/>
</dbReference>
<evidence type="ECO:0000256" key="1">
    <source>
        <dbReference type="SAM" id="MobiDB-lite"/>
    </source>
</evidence>
<keyword evidence="2" id="KW-1133">Transmembrane helix</keyword>
<proteinExistence type="predicted"/>
<dbReference type="Gramene" id="Bo8g050550.1">
    <property type="protein sequence ID" value="Bo8g050550.1"/>
    <property type="gene ID" value="Bo8g050550"/>
</dbReference>
<keyword evidence="5" id="KW-1185">Reference proteome</keyword>
<feature type="domain" description="No apical meristem-associated C-terminal" evidence="3">
    <location>
        <begin position="316"/>
        <end position="411"/>
    </location>
</feature>
<evidence type="ECO:0000256" key="2">
    <source>
        <dbReference type="SAM" id="Phobius"/>
    </source>
</evidence>
<sequence length="629" mass="70421">MHADNVSSLYQATPTCIGDTCRQGNGGRVFVRAKLNWDRDRHFSSLSFSLAAIERAILLSTAHLLRDGSLVDESPPKSSPLDGSPPEASLGGSHHRSVGASPSLLILSAVLLADLSTVLSVIRRLLGEVRFDHQDCISKEIKEKQLFPPQLKSTGYMGLLYSQHESVYDGNSPYESFPSGSSQIPQFSSQQCEAPTPPTHPPVERGRRHKWTPAEDEMLISVWLNTSKDAIVGNNQKSGTFWKRVGDYFFAALSGGDCVESSEHVHYKQRWHKISNDTSKFCGAYAAAERQISSGQHENDVLKVAHEIFFADQGSKFTLEHVWCVLRYEQKWLNLNSTKASESSKRKTVESDSQTSTTSVGEEEIRPEGVKAAKAKHNANGKSVDYYTTVLELRKVDLDRKEKLQKLAILDTLLAKTQPLSEAEEAAKNKLLAYYNPPGCFVLKHLSIDLLCLLAFFGLHMGLDYSYSQPSQDETFGGAESDSDYNEVESLIQQDQAHAFVYPPQPEVEFGFPQICYCGSEPKIATSSIEPGRRYYTCTNANDGECHVWKWWDEAVMEEMRARDRHTFQLAEKVDSLTFFNDHATEQKLVRLENMVCELAKNKSKSSLDYFVAVMVMVLIFIGVILVFV</sequence>
<keyword evidence="2" id="KW-0812">Transmembrane</keyword>
<keyword evidence="2" id="KW-0472">Membrane</keyword>